<evidence type="ECO:0000256" key="2">
    <source>
        <dbReference type="ARBA" id="ARBA00023002"/>
    </source>
</evidence>
<dbReference type="PROSITE" id="PS00070">
    <property type="entry name" value="ALDEHYDE_DEHYDR_CYS"/>
    <property type="match status" value="1"/>
</dbReference>
<reference evidence="5 6" key="1">
    <citation type="submission" date="2022-07" db="EMBL/GenBank/DDBJ databases">
        <authorList>
            <person name="Xamxidin M."/>
            <person name="Wu M."/>
        </authorList>
    </citation>
    <scope>NUCLEOTIDE SEQUENCE [LARGE SCALE GENOMIC DNA]</scope>
    <source>
        <strain evidence="5 6">NBRC 111650</strain>
    </source>
</reference>
<organism evidence="5 6">
    <name type="scientific">Limnobacter humi</name>
    <dbReference type="NCBI Taxonomy" id="1778671"/>
    <lineage>
        <taxon>Bacteria</taxon>
        <taxon>Pseudomonadati</taxon>
        <taxon>Pseudomonadota</taxon>
        <taxon>Betaproteobacteria</taxon>
        <taxon>Burkholderiales</taxon>
        <taxon>Burkholderiaceae</taxon>
        <taxon>Limnobacter</taxon>
    </lineage>
</organism>
<dbReference type="InterPro" id="IPR016162">
    <property type="entry name" value="Ald_DH_N"/>
</dbReference>
<dbReference type="RefSeq" id="WP_256763378.1">
    <property type="nucleotide sequence ID" value="NZ_JANIGO010000001.1"/>
</dbReference>
<evidence type="ECO:0000313" key="5">
    <source>
        <dbReference type="EMBL" id="MCQ8895679.1"/>
    </source>
</evidence>
<evidence type="ECO:0000256" key="3">
    <source>
        <dbReference type="ARBA" id="ARBA00023027"/>
    </source>
</evidence>
<evidence type="ECO:0000256" key="1">
    <source>
        <dbReference type="ARBA" id="ARBA00013048"/>
    </source>
</evidence>
<keyword evidence="6" id="KW-1185">Reference proteome</keyword>
<dbReference type="PANTHER" id="PTHR43866:SF4">
    <property type="entry name" value="MALONATE-SEMIALDEHYDE DEHYDROGENASE"/>
    <property type="match status" value="1"/>
</dbReference>
<dbReference type="InterPro" id="IPR015590">
    <property type="entry name" value="Aldehyde_DH_dom"/>
</dbReference>
<feature type="domain" description="Aldehyde dehydrogenase" evidence="4">
    <location>
        <begin position="24"/>
        <end position="483"/>
    </location>
</feature>
<dbReference type="EMBL" id="JANIGO010000001">
    <property type="protein sequence ID" value="MCQ8895679.1"/>
    <property type="molecule type" value="Genomic_DNA"/>
</dbReference>
<dbReference type="Gene3D" id="3.40.605.10">
    <property type="entry name" value="Aldehyde Dehydrogenase, Chain A, domain 1"/>
    <property type="match status" value="1"/>
</dbReference>
<sequence length="503" mass="54157">MNAAARENPLPHVINGQSVLPAGSRTAPVFNPSHGVVQKQVALAEPATVNEAVAAAKAALPAWANKPPLQRARILNRFLALMNQHRDELAAIITAEHGKVFTDAQGEVTRGIEIVEFACGIPQLLKGDYTEQVSTNIDNWTTRQPVGVVAGITPFNFPCMVPCWMFPVAIACGNTFILKPSERDPSAANYMAGLLKEAGLPDGVFNVVHGDKSAVDTLLNHPDVSALSFVGSTPIAQYIYETGARNGKRVQALGGAKNHLLAMPDADLDQVVDALVGAAYGSAGERCMAISVAVLVGDVADRIMPKLAERVRTLRITDGMDLKAEMGPIVTAEALARIENYIQIGVDEGATLVVDGRGHKPAGFEKGFYTGGTLFDHVKPHMRIYKEEIFGPVLACIRVKDFAEGLALINSHQYGNGVACYTRDGNTAREFGRQVQVGMVGINVPIPVPMAWHGFGGWKSSLFGDMHAYGEEGVRFYTRQKSIMQRWPDSTQKGAEFAMPTSK</sequence>
<gene>
    <name evidence="5" type="ORF">NQT62_04375</name>
</gene>
<dbReference type="InterPro" id="IPR010061">
    <property type="entry name" value="MeMal-semiAld_DH"/>
</dbReference>
<evidence type="ECO:0000259" key="4">
    <source>
        <dbReference type="Pfam" id="PF00171"/>
    </source>
</evidence>
<keyword evidence="3" id="KW-0520">NAD</keyword>
<dbReference type="NCBIfam" id="TIGR01722">
    <property type="entry name" value="MMSDH"/>
    <property type="match status" value="1"/>
</dbReference>
<proteinExistence type="predicted"/>
<dbReference type="InterPro" id="IPR016160">
    <property type="entry name" value="Ald_DH_CS_CYS"/>
</dbReference>
<accession>A0ABT1WE72</accession>
<dbReference type="Gene3D" id="3.40.309.10">
    <property type="entry name" value="Aldehyde Dehydrogenase, Chain A, domain 2"/>
    <property type="match status" value="1"/>
</dbReference>
<dbReference type="PANTHER" id="PTHR43866">
    <property type="entry name" value="MALONATE-SEMIALDEHYDE DEHYDROGENASE"/>
    <property type="match status" value="1"/>
</dbReference>
<comment type="caution">
    <text evidence="5">The sequence shown here is derived from an EMBL/GenBank/DDBJ whole genome shotgun (WGS) entry which is preliminary data.</text>
</comment>
<dbReference type="InterPro" id="IPR016163">
    <property type="entry name" value="Ald_DH_C"/>
</dbReference>
<dbReference type="Pfam" id="PF00171">
    <property type="entry name" value="Aldedh"/>
    <property type="match status" value="1"/>
</dbReference>
<protein>
    <recommendedName>
        <fullName evidence="1">methylmalonate-semialdehyde dehydrogenase (CoA acylating)</fullName>
        <ecNumber evidence="1">1.2.1.27</ecNumber>
    </recommendedName>
</protein>
<dbReference type="SUPFAM" id="SSF53720">
    <property type="entry name" value="ALDH-like"/>
    <property type="match status" value="1"/>
</dbReference>
<keyword evidence="2" id="KW-0560">Oxidoreductase</keyword>
<name>A0ABT1WE72_9BURK</name>
<dbReference type="Proteomes" id="UP001204142">
    <property type="component" value="Unassembled WGS sequence"/>
</dbReference>
<evidence type="ECO:0000313" key="6">
    <source>
        <dbReference type="Proteomes" id="UP001204142"/>
    </source>
</evidence>
<dbReference type="EC" id="1.2.1.27" evidence="1"/>
<dbReference type="CDD" id="cd07085">
    <property type="entry name" value="ALDH_F6_MMSDH"/>
    <property type="match status" value="1"/>
</dbReference>
<dbReference type="InterPro" id="IPR016161">
    <property type="entry name" value="Ald_DH/histidinol_DH"/>
</dbReference>